<evidence type="ECO:0000313" key="1">
    <source>
        <dbReference type="EMBL" id="KAF7418772.1"/>
    </source>
</evidence>
<dbReference type="Proteomes" id="UP000617340">
    <property type="component" value="Unassembled WGS sequence"/>
</dbReference>
<sequence length="253" mass="28830">MPLGKFGQELTIPYHSYPQMLPLSAVRRTMKVVKADTVSNVRRQRRLEEKTIRYLIAVTTGVNIRAIPFHRRSLLAGEPSRVKSRALRWSKCYSTGSRYTEGTATGHIGRIFKISPRKAPKLFGSQCKLITTFKSSNISRRGSPYCKADGLDRNGGIGGDGASVGGSRKARRISKSWKNRRASKRFSSRRILLFYAIYPERSESKINRFSSNKKKRKLKSRKFGRDATVFAHGSSENICKRQTWREDKPQKTQ</sequence>
<dbReference type="EMBL" id="JACSDZ010000001">
    <property type="protein sequence ID" value="KAF7418772.1"/>
    <property type="molecule type" value="Genomic_DNA"/>
</dbReference>
<gene>
    <name evidence="1" type="ORF">HZH68_001425</name>
</gene>
<organism evidence="1 2">
    <name type="scientific">Vespula germanica</name>
    <name type="common">German yellow jacket</name>
    <name type="synonym">Paravespula germanica</name>
    <dbReference type="NCBI Taxonomy" id="30212"/>
    <lineage>
        <taxon>Eukaryota</taxon>
        <taxon>Metazoa</taxon>
        <taxon>Ecdysozoa</taxon>
        <taxon>Arthropoda</taxon>
        <taxon>Hexapoda</taxon>
        <taxon>Insecta</taxon>
        <taxon>Pterygota</taxon>
        <taxon>Neoptera</taxon>
        <taxon>Endopterygota</taxon>
        <taxon>Hymenoptera</taxon>
        <taxon>Apocrita</taxon>
        <taxon>Aculeata</taxon>
        <taxon>Vespoidea</taxon>
        <taxon>Vespidae</taxon>
        <taxon>Vespinae</taxon>
        <taxon>Vespula</taxon>
    </lineage>
</organism>
<proteinExistence type="predicted"/>
<comment type="caution">
    <text evidence="1">The sequence shown here is derived from an EMBL/GenBank/DDBJ whole genome shotgun (WGS) entry which is preliminary data.</text>
</comment>
<keyword evidence="2" id="KW-1185">Reference proteome</keyword>
<accession>A0A834U6X8</accession>
<protein>
    <submittedName>
        <fullName evidence="1">Uncharacterized protein</fullName>
    </submittedName>
</protein>
<name>A0A834U6X8_VESGE</name>
<dbReference type="AlphaFoldDB" id="A0A834U6X8"/>
<reference evidence="1" key="1">
    <citation type="journal article" date="2020" name="G3 (Bethesda)">
        <title>High-Quality Assemblies for Three Invasive Social Wasps from the &lt;i&gt;Vespula&lt;/i&gt; Genus.</title>
        <authorList>
            <person name="Harrop T.W.R."/>
            <person name="Guhlin J."/>
            <person name="McLaughlin G.M."/>
            <person name="Permina E."/>
            <person name="Stockwell P."/>
            <person name="Gilligan J."/>
            <person name="Le Lec M.F."/>
            <person name="Gruber M.A.M."/>
            <person name="Quinn O."/>
            <person name="Lovegrove M."/>
            <person name="Duncan E.J."/>
            <person name="Remnant E.J."/>
            <person name="Van Eeckhoven J."/>
            <person name="Graham B."/>
            <person name="Knapp R.A."/>
            <person name="Langford K.W."/>
            <person name="Kronenberg Z."/>
            <person name="Press M.O."/>
            <person name="Eacker S.M."/>
            <person name="Wilson-Rankin E.E."/>
            <person name="Purcell J."/>
            <person name="Lester P.J."/>
            <person name="Dearden P.K."/>
        </authorList>
    </citation>
    <scope>NUCLEOTIDE SEQUENCE</scope>
    <source>
        <strain evidence="1">Linc-1</strain>
    </source>
</reference>
<evidence type="ECO:0000313" key="2">
    <source>
        <dbReference type="Proteomes" id="UP000617340"/>
    </source>
</evidence>